<dbReference type="STRING" id="137838.GCA_001458595_01195"/>
<dbReference type="PROSITE" id="PS51257">
    <property type="entry name" value="PROKAR_LIPOPROTEIN"/>
    <property type="match status" value="1"/>
</dbReference>
<keyword evidence="2 9" id="KW-0732">Signal</keyword>
<proteinExistence type="inferred from homology"/>
<dbReference type="SUPFAM" id="SSF53850">
    <property type="entry name" value="Periplasmic binding protein-like II"/>
    <property type="match status" value="1"/>
</dbReference>
<dbReference type="Proteomes" id="UP001189143">
    <property type="component" value="Unassembled WGS sequence"/>
</dbReference>
<evidence type="ECO:0000313" key="12">
    <source>
        <dbReference type="EMBL" id="PEG29918.1"/>
    </source>
</evidence>
<dbReference type="Proteomes" id="UP000431451">
    <property type="component" value="Unassembled WGS sequence"/>
</dbReference>
<evidence type="ECO:0000256" key="4">
    <source>
        <dbReference type="ARBA" id="ARBA00023139"/>
    </source>
</evidence>
<dbReference type="PIRSF" id="PIRSF002854">
    <property type="entry name" value="MetQ"/>
    <property type="match status" value="1"/>
</dbReference>
<dbReference type="RefSeq" id="WP_058294085.1">
    <property type="nucleotide sequence ID" value="NZ_CAKJVD010000011.1"/>
</dbReference>
<reference evidence="13 15" key="2">
    <citation type="submission" date="2018-06" db="EMBL/GenBank/DDBJ databases">
        <authorList>
            <consortium name="IHU Genomes"/>
        </authorList>
    </citation>
    <scope>NUCLEOTIDE SEQUENCE [LARGE SCALE GENOMIC DNA]</scope>
    <source>
        <strain evidence="13 15">NEC25</strain>
    </source>
</reference>
<organism evidence="12 14">
    <name type="scientific">Clostridium neonatale</name>
    <dbReference type="NCBI Taxonomy" id="137838"/>
    <lineage>
        <taxon>Bacteria</taxon>
        <taxon>Bacillati</taxon>
        <taxon>Bacillota</taxon>
        <taxon>Clostridia</taxon>
        <taxon>Eubacteriales</taxon>
        <taxon>Clostridiaceae</taxon>
        <taxon>Clostridium</taxon>
    </lineage>
</organism>
<reference evidence="12 14" key="1">
    <citation type="submission" date="2017-10" db="EMBL/GenBank/DDBJ databases">
        <title>Effective Description of Clostridium neonatale sp. nov. linked to necrotizing enterocolitis in neonates and a clarification of species assignable to the genus Clostridium (Prazmowski 1880) emend. Lawson and Rainey 2016.</title>
        <authorList>
            <person name="Bernard K."/>
            <person name="Burdz T."/>
            <person name="Wiebe D."/>
            <person name="Balcewich B."/>
            <person name="Alfa M."/>
            <person name="Bernier A.-M."/>
        </authorList>
    </citation>
    <scope>NUCLEOTIDE SEQUENCE [LARGE SCALE GENOMIC DNA]</scope>
    <source>
        <strain evidence="12 14">LCDC99A005</strain>
    </source>
</reference>
<dbReference type="InterPro" id="IPR004872">
    <property type="entry name" value="Lipoprotein_NlpA"/>
</dbReference>
<dbReference type="EMBL" id="CAMTCP010000281">
    <property type="protein sequence ID" value="CAI3686962.1"/>
    <property type="molecule type" value="Genomic_DNA"/>
</dbReference>
<dbReference type="GeneID" id="68876216"/>
<dbReference type="Gene3D" id="3.40.190.10">
    <property type="entry name" value="Periplasmic binding protein-like II"/>
    <property type="match status" value="2"/>
</dbReference>
<sequence length="283" mass="30164">MKKRIIISSILAGVLALSLIGCGGTASNEGTKSDGAKTEASNSGDDKVIKIGVTPEPHKGIVDAAKPLLEKEGYTVEITEFNDYVQPNTAVSEGDLDANFFQHKPYLDEQNSSKNLGLVSVGGVHVEPMGLYSNTIKSLDELKEGATIAIPNDATNEARALKLLAANGLIEIPDGELITPKDITKNEKKIEFQELEAASVPRALEDVDAAVINGNYAIPAGFNISTDAIILEGKESDYVNIIAVKEGNENLPKIQALVKALNSDEVKKYIEETYPDGAVVPAF</sequence>
<evidence type="ECO:0000313" key="11">
    <source>
        <dbReference type="EMBL" id="CAI3686962.1"/>
    </source>
</evidence>
<gene>
    <name evidence="10" type="primary">metQ</name>
    <name evidence="11" type="ORF">CNEO2_70095</name>
    <name evidence="10" type="ORF">CNEO_44829</name>
    <name evidence="13" type="ORF">CNEONATNEC25_00875</name>
    <name evidence="12" type="ORF">CQ394_14825</name>
</gene>
<dbReference type="PANTHER" id="PTHR30429">
    <property type="entry name" value="D-METHIONINE-BINDING LIPOPROTEIN METQ"/>
    <property type="match status" value="1"/>
</dbReference>
<keyword evidence="5 6" id="KW-0449">Lipoprotein</keyword>
<feature type="signal peptide" evidence="9">
    <location>
        <begin position="1"/>
        <end position="26"/>
    </location>
</feature>
<evidence type="ECO:0000256" key="7">
    <source>
        <dbReference type="PIRSR" id="PIRSR002854-1"/>
    </source>
</evidence>
<evidence type="ECO:0000256" key="2">
    <source>
        <dbReference type="ARBA" id="ARBA00022729"/>
    </source>
</evidence>
<accession>A0A2A7MFP3</accession>
<evidence type="ECO:0000313" key="15">
    <source>
        <dbReference type="Proteomes" id="UP000431451"/>
    </source>
</evidence>
<dbReference type="PANTHER" id="PTHR30429:SF0">
    <property type="entry name" value="METHIONINE-BINDING LIPOPROTEIN METQ"/>
    <property type="match status" value="1"/>
</dbReference>
<dbReference type="Proteomes" id="UP000789738">
    <property type="component" value="Unassembled WGS sequence"/>
</dbReference>
<evidence type="ECO:0000313" key="14">
    <source>
        <dbReference type="Proteomes" id="UP000220840"/>
    </source>
</evidence>
<evidence type="ECO:0000256" key="8">
    <source>
        <dbReference type="SAM" id="MobiDB-lite"/>
    </source>
</evidence>
<feature type="region of interest" description="Disordered" evidence="8">
    <location>
        <begin position="27"/>
        <end position="48"/>
    </location>
</feature>
<dbReference type="Proteomes" id="UP000220840">
    <property type="component" value="Unassembled WGS sequence"/>
</dbReference>
<evidence type="ECO:0000313" key="13">
    <source>
        <dbReference type="EMBL" id="VCT83280.1"/>
    </source>
</evidence>
<keyword evidence="14" id="KW-1185">Reference proteome</keyword>
<evidence type="ECO:0000256" key="6">
    <source>
        <dbReference type="PIRNR" id="PIRNR002854"/>
    </source>
</evidence>
<keyword evidence="4" id="KW-0564">Palmitate</keyword>
<evidence type="ECO:0000256" key="5">
    <source>
        <dbReference type="ARBA" id="ARBA00023288"/>
    </source>
</evidence>
<dbReference type="CDD" id="cd13597">
    <property type="entry name" value="PBP2_lipoprotein_Tp32"/>
    <property type="match status" value="1"/>
</dbReference>
<evidence type="ECO:0000256" key="1">
    <source>
        <dbReference type="ARBA" id="ARBA00004635"/>
    </source>
</evidence>
<feature type="lipid moiety-binding region" description="S-diacylglycerol cysteine" evidence="7">
    <location>
        <position position="22"/>
    </location>
</feature>
<dbReference type="Pfam" id="PF03180">
    <property type="entry name" value="Lipoprotein_9"/>
    <property type="match status" value="1"/>
</dbReference>
<protein>
    <recommendedName>
        <fullName evidence="6">Lipoprotein</fullName>
    </recommendedName>
</protein>
<evidence type="ECO:0000313" key="10">
    <source>
        <dbReference type="EMBL" id="CAG9710532.1"/>
    </source>
</evidence>
<feature type="chain" id="PRO_5044380414" description="Lipoprotein" evidence="9">
    <location>
        <begin position="27"/>
        <end position="283"/>
    </location>
</feature>
<name>A0A2A7MFP3_9CLOT</name>
<comment type="subcellular location">
    <subcellularLocation>
        <location evidence="1">Membrane</location>
        <topology evidence="1">Lipid-anchor</topology>
    </subcellularLocation>
</comment>
<reference evidence="11" key="4">
    <citation type="submission" date="2022-10" db="EMBL/GenBank/DDBJ databases">
        <authorList>
            <person name="Aires J."/>
            <person name="Mesa V."/>
        </authorList>
    </citation>
    <scope>NUCLEOTIDE SEQUENCE</scope>
    <source>
        <strain evidence="11">Clostridium neonatale JD116</strain>
    </source>
</reference>
<evidence type="ECO:0000256" key="9">
    <source>
        <dbReference type="SAM" id="SignalP"/>
    </source>
</evidence>
<reference evidence="10" key="3">
    <citation type="submission" date="2021-10" db="EMBL/GenBank/DDBJ databases">
        <authorList>
            <person name="Mesa V."/>
        </authorList>
    </citation>
    <scope>NUCLEOTIDE SEQUENCE</scope>
    <source>
        <strain evidence="10">CC3_PB</strain>
    </source>
</reference>
<dbReference type="GO" id="GO:0016020">
    <property type="term" value="C:membrane"/>
    <property type="evidence" value="ECO:0007669"/>
    <property type="project" value="UniProtKB-SubCell"/>
</dbReference>
<dbReference type="EMBL" id="CAKJVE010000004">
    <property type="protein sequence ID" value="CAG9710532.1"/>
    <property type="molecule type" value="Genomic_DNA"/>
</dbReference>
<dbReference type="EMBL" id="PDCJ01000002">
    <property type="protein sequence ID" value="PEG29918.1"/>
    <property type="molecule type" value="Genomic_DNA"/>
</dbReference>
<evidence type="ECO:0000256" key="3">
    <source>
        <dbReference type="ARBA" id="ARBA00023136"/>
    </source>
</evidence>
<keyword evidence="3" id="KW-0472">Membrane</keyword>
<dbReference type="AlphaFoldDB" id="A0A2A7MFP3"/>
<dbReference type="EMBL" id="UWJD01000001">
    <property type="protein sequence ID" value="VCT83280.1"/>
    <property type="molecule type" value="Genomic_DNA"/>
</dbReference>
<dbReference type="OrthoDB" id="9812878at2"/>
<comment type="similarity">
    <text evidence="6">Belongs to the nlpA lipoprotein family.</text>
</comment>